<evidence type="ECO:0000256" key="6">
    <source>
        <dbReference type="ARBA" id="ARBA00034311"/>
    </source>
</evidence>
<keyword evidence="2" id="KW-0479">Metal-binding</keyword>
<name>A0AAE0H865_9PEZI</name>
<organism evidence="9 10">
    <name type="scientific">Chaetomium fimeti</name>
    <dbReference type="NCBI Taxonomy" id="1854472"/>
    <lineage>
        <taxon>Eukaryota</taxon>
        <taxon>Fungi</taxon>
        <taxon>Dikarya</taxon>
        <taxon>Ascomycota</taxon>
        <taxon>Pezizomycotina</taxon>
        <taxon>Sordariomycetes</taxon>
        <taxon>Sordariomycetidae</taxon>
        <taxon>Sordariales</taxon>
        <taxon>Chaetomiaceae</taxon>
        <taxon>Chaetomium</taxon>
    </lineage>
</organism>
<evidence type="ECO:0000256" key="7">
    <source>
        <dbReference type="SAM" id="SignalP"/>
    </source>
</evidence>
<evidence type="ECO:0000256" key="5">
    <source>
        <dbReference type="ARBA" id="ARBA00023180"/>
    </source>
</evidence>
<dbReference type="InterPro" id="IPR004302">
    <property type="entry name" value="Cellulose/chitin-bd_N"/>
</dbReference>
<feature type="chain" id="PRO_5042168635" description="Chitin-binding type-4 domain-containing protein" evidence="7">
    <location>
        <begin position="18"/>
        <end position="187"/>
    </location>
</feature>
<dbReference type="EMBL" id="JAUEPN010000009">
    <property type="protein sequence ID" value="KAK3291641.1"/>
    <property type="molecule type" value="Genomic_DNA"/>
</dbReference>
<dbReference type="Proteomes" id="UP001278766">
    <property type="component" value="Unassembled WGS sequence"/>
</dbReference>
<comment type="cofactor">
    <cofactor evidence="1">
        <name>Cu(2+)</name>
        <dbReference type="ChEBI" id="CHEBI:29036"/>
    </cofactor>
</comment>
<dbReference type="PANTHER" id="PTHR36575">
    <property type="entry name" value="BINDING PROTEIN, PUTATIVE (AFU_ORTHOLOGUE AFUA_1G14430)-RELATED"/>
    <property type="match status" value="1"/>
</dbReference>
<accession>A0AAE0H865</accession>
<proteinExistence type="inferred from homology"/>
<keyword evidence="7" id="KW-0732">Signal</keyword>
<comment type="caution">
    <text evidence="9">The sequence shown here is derived from an EMBL/GenBank/DDBJ whole genome shotgun (WGS) entry which is preliminary data.</text>
</comment>
<dbReference type="RefSeq" id="XP_062655155.1">
    <property type="nucleotide sequence ID" value="XM_062805456.1"/>
</dbReference>
<dbReference type="GO" id="GO:0046872">
    <property type="term" value="F:metal ion binding"/>
    <property type="evidence" value="ECO:0007669"/>
    <property type="project" value="UniProtKB-KW"/>
</dbReference>
<dbReference type="PANTHER" id="PTHR36575:SF2">
    <property type="entry name" value="CHITIN-BINDING TYPE-4 DOMAIN-CONTAINING PROTEIN-RELATED"/>
    <property type="match status" value="1"/>
</dbReference>
<dbReference type="AlphaFoldDB" id="A0AAE0H865"/>
<comment type="similarity">
    <text evidence="6">Belongs to the polysaccharide monooxygenase AA13 family.</text>
</comment>
<evidence type="ECO:0000256" key="2">
    <source>
        <dbReference type="ARBA" id="ARBA00022723"/>
    </source>
</evidence>
<feature type="domain" description="Chitin-binding type-4" evidence="8">
    <location>
        <begin position="77"/>
        <end position="183"/>
    </location>
</feature>
<evidence type="ECO:0000256" key="3">
    <source>
        <dbReference type="ARBA" id="ARBA00023008"/>
    </source>
</evidence>
<evidence type="ECO:0000256" key="4">
    <source>
        <dbReference type="ARBA" id="ARBA00023157"/>
    </source>
</evidence>
<dbReference type="InterPro" id="IPR052282">
    <property type="entry name" value="Starch-active_LPMO"/>
</dbReference>
<feature type="signal peptide" evidence="7">
    <location>
        <begin position="1"/>
        <end position="17"/>
    </location>
</feature>
<sequence>MLFHAALLSLGAVGALGHAVVETPTPRKPGSLSDELCGAAVSKILNRDLAGPIENAAEVADADYNCDVYICRGYQYGDNEASLHTFSAGDVVDFHIDMVAGHRPGYANVSVIDPVNNVVLGSPLKTWEAWPVNNPGPDRDDINFSVTIPESLADTCTEGGKCVIQWYWYAIGNSQTYESCVDFVIGA</sequence>
<keyword evidence="4" id="KW-1015">Disulfide bond</keyword>
<evidence type="ECO:0000259" key="8">
    <source>
        <dbReference type="Pfam" id="PF03067"/>
    </source>
</evidence>
<keyword evidence="5" id="KW-0325">Glycoprotein</keyword>
<keyword evidence="10" id="KW-1185">Reference proteome</keyword>
<gene>
    <name evidence="9" type="ORF">B0H64DRAFT_420398</name>
</gene>
<dbReference type="Pfam" id="PF03067">
    <property type="entry name" value="LPMO_10"/>
    <property type="match status" value="1"/>
</dbReference>
<reference evidence="9" key="2">
    <citation type="submission" date="2023-06" db="EMBL/GenBank/DDBJ databases">
        <authorList>
            <consortium name="Lawrence Berkeley National Laboratory"/>
            <person name="Haridas S."/>
            <person name="Hensen N."/>
            <person name="Bonometti L."/>
            <person name="Westerberg I."/>
            <person name="Brannstrom I.O."/>
            <person name="Guillou S."/>
            <person name="Cros-Aarteil S."/>
            <person name="Calhoun S."/>
            <person name="Kuo A."/>
            <person name="Mondo S."/>
            <person name="Pangilinan J."/>
            <person name="Riley R."/>
            <person name="Labutti K."/>
            <person name="Andreopoulos B."/>
            <person name="Lipzen A."/>
            <person name="Chen C."/>
            <person name="Yanf M."/>
            <person name="Daum C."/>
            <person name="Ng V."/>
            <person name="Clum A."/>
            <person name="Steindorff A."/>
            <person name="Ohm R."/>
            <person name="Martin F."/>
            <person name="Silar P."/>
            <person name="Natvig D."/>
            <person name="Lalanne C."/>
            <person name="Gautier V."/>
            <person name="Ament-Velasquez S.L."/>
            <person name="Kruys A."/>
            <person name="Hutchinson M.I."/>
            <person name="Powell A.J."/>
            <person name="Barry K."/>
            <person name="Miller A.N."/>
            <person name="Grigoriev I.V."/>
            <person name="Debuchy R."/>
            <person name="Gladieux P."/>
            <person name="Thoren M.H."/>
            <person name="Johannesson H."/>
        </authorList>
    </citation>
    <scope>NUCLEOTIDE SEQUENCE</scope>
    <source>
        <strain evidence="9">CBS 168.71</strain>
    </source>
</reference>
<dbReference type="GeneID" id="87842404"/>
<evidence type="ECO:0000313" key="10">
    <source>
        <dbReference type="Proteomes" id="UP001278766"/>
    </source>
</evidence>
<evidence type="ECO:0000313" key="9">
    <source>
        <dbReference type="EMBL" id="KAK3291641.1"/>
    </source>
</evidence>
<dbReference type="Gene3D" id="2.70.50.70">
    <property type="match status" value="1"/>
</dbReference>
<reference evidence="9" key="1">
    <citation type="journal article" date="2023" name="Mol. Phylogenet. Evol.">
        <title>Genome-scale phylogeny and comparative genomics of the fungal order Sordariales.</title>
        <authorList>
            <person name="Hensen N."/>
            <person name="Bonometti L."/>
            <person name="Westerberg I."/>
            <person name="Brannstrom I.O."/>
            <person name="Guillou S."/>
            <person name="Cros-Aarteil S."/>
            <person name="Calhoun S."/>
            <person name="Haridas S."/>
            <person name="Kuo A."/>
            <person name="Mondo S."/>
            <person name="Pangilinan J."/>
            <person name="Riley R."/>
            <person name="LaButti K."/>
            <person name="Andreopoulos B."/>
            <person name="Lipzen A."/>
            <person name="Chen C."/>
            <person name="Yan M."/>
            <person name="Daum C."/>
            <person name="Ng V."/>
            <person name="Clum A."/>
            <person name="Steindorff A."/>
            <person name="Ohm R.A."/>
            <person name="Martin F."/>
            <person name="Silar P."/>
            <person name="Natvig D.O."/>
            <person name="Lalanne C."/>
            <person name="Gautier V."/>
            <person name="Ament-Velasquez S.L."/>
            <person name="Kruys A."/>
            <person name="Hutchinson M.I."/>
            <person name="Powell A.J."/>
            <person name="Barry K."/>
            <person name="Miller A.N."/>
            <person name="Grigoriev I.V."/>
            <person name="Debuchy R."/>
            <person name="Gladieux P."/>
            <person name="Hiltunen Thoren M."/>
            <person name="Johannesson H."/>
        </authorList>
    </citation>
    <scope>NUCLEOTIDE SEQUENCE</scope>
    <source>
        <strain evidence="9">CBS 168.71</strain>
    </source>
</reference>
<protein>
    <recommendedName>
        <fullName evidence="8">Chitin-binding type-4 domain-containing protein</fullName>
    </recommendedName>
</protein>
<evidence type="ECO:0000256" key="1">
    <source>
        <dbReference type="ARBA" id="ARBA00001973"/>
    </source>
</evidence>
<keyword evidence="3" id="KW-0186">Copper</keyword>